<dbReference type="OrthoDB" id="6133115at2759"/>
<feature type="transmembrane region" description="Helical" evidence="5">
    <location>
        <begin position="153"/>
        <end position="174"/>
    </location>
</feature>
<protein>
    <recommendedName>
        <fullName evidence="6">Major facilitator superfamily (MFS) profile domain-containing protein</fullName>
    </recommendedName>
</protein>
<evidence type="ECO:0000259" key="6">
    <source>
        <dbReference type="PROSITE" id="PS50850"/>
    </source>
</evidence>
<reference evidence="7" key="2">
    <citation type="submission" date="2022-06" db="UniProtKB">
        <authorList>
            <consortium name="EnsemblMetazoa"/>
        </authorList>
    </citation>
    <scope>IDENTIFICATION</scope>
    <source>
        <strain evidence="7">p50T (Dazao)</strain>
    </source>
</reference>
<dbReference type="Pfam" id="PF00083">
    <property type="entry name" value="Sugar_tr"/>
    <property type="match status" value="1"/>
</dbReference>
<feature type="domain" description="Major facilitator superfamily (MFS) profile" evidence="6">
    <location>
        <begin position="22"/>
        <end position="483"/>
    </location>
</feature>
<feature type="transmembrane region" description="Helical" evidence="5">
    <location>
        <begin position="120"/>
        <end position="141"/>
    </location>
</feature>
<dbReference type="PROSITE" id="PS00217">
    <property type="entry name" value="SUGAR_TRANSPORT_2"/>
    <property type="match status" value="1"/>
</dbReference>
<feature type="transmembrane region" description="Helical" evidence="5">
    <location>
        <begin position="97"/>
        <end position="114"/>
    </location>
</feature>
<proteinExistence type="predicted"/>
<dbReference type="InterPro" id="IPR036259">
    <property type="entry name" value="MFS_trans_sf"/>
</dbReference>
<dbReference type="KEGG" id="bmor:101739796"/>
<dbReference type="PANTHER" id="PTHR48021:SF39">
    <property type="entry name" value="MAJOR FACILITATOR SUPERFAMILY (MFS) PROFILE DOMAIN-CONTAINING PROTEIN"/>
    <property type="match status" value="1"/>
</dbReference>
<evidence type="ECO:0000256" key="3">
    <source>
        <dbReference type="ARBA" id="ARBA00022989"/>
    </source>
</evidence>
<dbReference type="InterPro" id="IPR005828">
    <property type="entry name" value="MFS_sugar_transport-like"/>
</dbReference>
<dbReference type="InterPro" id="IPR020846">
    <property type="entry name" value="MFS_dom"/>
</dbReference>
<dbReference type="FunFam" id="1.20.1250.20:FF:000249">
    <property type="entry name" value="facilitated trehalose transporter Tret1"/>
    <property type="match status" value="1"/>
</dbReference>
<keyword evidence="4 5" id="KW-0472">Membrane</keyword>
<evidence type="ECO:0000256" key="5">
    <source>
        <dbReference type="SAM" id="Phobius"/>
    </source>
</evidence>
<dbReference type="Gene3D" id="1.20.1250.20">
    <property type="entry name" value="MFS general substrate transporter like domains"/>
    <property type="match status" value="1"/>
</dbReference>
<dbReference type="Proteomes" id="UP000005204">
    <property type="component" value="Unassembled WGS sequence"/>
</dbReference>
<keyword evidence="3 5" id="KW-1133">Transmembrane helix</keyword>
<name>A0A8R2ANT1_BOMMO</name>
<dbReference type="RefSeq" id="XP_004931298.1">
    <property type="nucleotide sequence ID" value="XM_004931241.5"/>
</dbReference>
<feature type="transmembrane region" description="Helical" evidence="5">
    <location>
        <begin position="354"/>
        <end position="375"/>
    </location>
</feature>
<evidence type="ECO:0000256" key="4">
    <source>
        <dbReference type="ARBA" id="ARBA00023136"/>
    </source>
</evidence>
<dbReference type="SUPFAM" id="SSF103473">
    <property type="entry name" value="MFS general substrate transporter"/>
    <property type="match status" value="1"/>
</dbReference>
<feature type="transmembrane region" description="Helical" evidence="5">
    <location>
        <begin position="327"/>
        <end position="347"/>
    </location>
</feature>
<sequence length="520" mass="57907">MVHKIQIEEKIPSVSKFRSVLSQLIACMSPNLLLLDLGMAVSFPTIALPALLNATEGLSQTQVEASWFGSISYLAQPFGALLSGPLVDYFGRKKANFLVNIPHLIAWILMYFAWNVPILFIANTLLGIGTGIMEAPINSYVGEISEPTMRGALCTVTQIFTSIGILVMYFLGTIVDWRQAAIICLGVPLLSMLLVLLVPETPVWLLFKGREKEALKSLCYLRGWTTVDNVKDEYDKLAVYAKSLQNCEICLATDDVKIEQCVHARMNPVKRYILKIKCVMFGKETLRPLTLVILYFMFYTMSGLIPIRPNMVNVCGAFGMVDNGKKIVLMIGVITVIMGVIVIGIIKMTGKRKLIILALLGTGLSSTGLSIYARLHVPDSVSSYDPATFPVEKSYIPQALLYSLAVFTGLCIPWVLLGEMFPFKSRASAQGIAAAWSYVVTFLGSKTLIDLENSLKLWGTFAVYAVFAFVGTIYLYFFMPETEGKTLQDIEDYYKGELRIFANDPFINYFKRFKRKQSVS</sequence>
<feature type="transmembrane region" description="Helical" evidence="5">
    <location>
        <begin position="289"/>
        <end position="307"/>
    </location>
</feature>
<dbReference type="EnsemblMetazoa" id="XM_004931241.4">
    <property type="protein sequence ID" value="XP_004931298.1"/>
    <property type="gene ID" value="LOC101739796"/>
</dbReference>
<feature type="transmembrane region" description="Helical" evidence="5">
    <location>
        <begin position="395"/>
        <end position="417"/>
    </location>
</feature>
<dbReference type="GeneID" id="101739796"/>
<evidence type="ECO:0000256" key="1">
    <source>
        <dbReference type="ARBA" id="ARBA00004141"/>
    </source>
</evidence>
<dbReference type="PROSITE" id="PS50850">
    <property type="entry name" value="MFS"/>
    <property type="match status" value="1"/>
</dbReference>
<feature type="transmembrane region" description="Helical" evidence="5">
    <location>
        <begin position="180"/>
        <end position="207"/>
    </location>
</feature>
<dbReference type="PANTHER" id="PTHR48021">
    <property type="match status" value="1"/>
</dbReference>
<dbReference type="GO" id="GO:0022857">
    <property type="term" value="F:transmembrane transporter activity"/>
    <property type="evidence" value="ECO:0007669"/>
    <property type="project" value="InterPro"/>
</dbReference>
<dbReference type="InterPro" id="IPR005829">
    <property type="entry name" value="Sugar_transporter_CS"/>
</dbReference>
<keyword evidence="8" id="KW-1185">Reference proteome</keyword>
<feature type="transmembrane region" description="Helical" evidence="5">
    <location>
        <begin position="461"/>
        <end position="479"/>
    </location>
</feature>
<evidence type="ECO:0000313" key="7">
    <source>
        <dbReference type="EnsemblMetazoa" id="XP_004931298.1"/>
    </source>
</evidence>
<comment type="subcellular location">
    <subcellularLocation>
        <location evidence="1">Membrane</location>
        <topology evidence="1">Multi-pass membrane protein</topology>
    </subcellularLocation>
</comment>
<dbReference type="GO" id="GO:0016020">
    <property type="term" value="C:membrane"/>
    <property type="evidence" value="ECO:0007669"/>
    <property type="project" value="UniProtKB-SubCell"/>
</dbReference>
<organism evidence="7 8">
    <name type="scientific">Bombyx mori</name>
    <name type="common">Silk moth</name>
    <dbReference type="NCBI Taxonomy" id="7091"/>
    <lineage>
        <taxon>Eukaryota</taxon>
        <taxon>Metazoa</taxon>
        <taxon>Ecdysozoa</taxon>
        <taxon>Arthropoda</taxon>
        <taxon>Hexapoda</taxon>
        <taxon>Insecta</taxon>
        <taxon>Pterygota</taxon>
        <taxon>Neoptera</taxon>
        <taxon>Endopterygota</taxon>
        <taxon>Lepidoptera</taxon>
        <taxon>Glossata</taxon>
        <taxon>Ditrysia</taxon>
        <taxon>Bombycoidea</taxon>
        <taxon>Bombycidae</taxon>
        <taxon>Bombycinae</taxon>
        <taxon>Bombyx</taxon>
    </lineage>
</organism>
<evidence type="ECO:0000256" key="2">
    <source>
        <dbReference type="ARBA" id="ARBA00022692"/>
    </source>
</evidence>
<dbReference type="AlphaFoldDB" id="A0A8R2ANT1"/>
<dbReference type="SMR" id="A0A8R2ANT1"/>
<reference evidence="8" key="1">
    <citation type="journal article" date="2008" name="Insect Biochem. Mol. Biol.">
        <title>The genome of a lepidopteran model insect, the silkworm Bombyx mori.</title>
        <authorList>
            <consortium name="International Silkworm Genome Consortium"/>
        </authorList>
    </citation>
    <scope>NUCLEOTIDE SEQUENCE [LARGE SCALE GENOMIC DNA]</scope>
    <source>
        <strain evidence="8">p50T</strain>
    </source>
</reference>
<dbReference type="InterPro" id="IPR050549">
    <property type="entry name" value="MFS_Trehalose_Transporter"/>
</dbReference>
<accession>A0A8R2ANT1</accession>
<keyword evidence="2 5" id="KW-0812">Transmembrane</keyword>
<evidence type="ECO:0000313" key="8">
    <source>
        <dbReference type="Proteomes" id="UP000005204"/>
    </source>
</evidence>